<proteinExistence type="predicted"/>
<evidence type="ECO:0000313" key="2">
    <source>
        <dbReference type="Proteomes" id="UP000550260"/>
    </source>
</evidence>
<dbReference type="RefSeq" id="WP_183126175.1">
    <property type="nucleotide sequence ID" value="NZ_JACJHR010000067.1"/>
</dbReference>
<reference evidence="1 2" key="1">
    <citation type="submission" date="2020-08" db="EMBL/GenBank/DDBJ databases">
        <title>Amycolatopsis echigonensis JCM 21831.</title>
        <authorList>
            <person name="Tedsree N."/>
            <person name="Kuncharoen N."/>
            <person name="Likhitwitayawuid K."/>
            <person name="Tanasupawat S."/>
        </authorList>
    </citation>
    <scope>NUCLEOTIDE SEQUENCE [LARGE SCALE GENOMIC DNA]</scope>
    <source>
        <strain evidence="1 2">JCM 21831</strain>
    </source>
</reference>
<dbReference type="EMBL" id="JACJHR010000067">
    <property type="protein sequence ID" value="MBB2504183.1"/>
    <property type="molecule type" value="Genomic_DNA"/>
</dbReference>
<dbReference type="AlphaFoldDB" id="A0A8E2B9M3"/>
<dbReference type="InterPro" id="IPR036388">
    <property type="entry name" value="WH-like_DNA-bd_sf"/>
</dbReference>
<dbReference type="Proteomes" id="UP000550260">
    <property type="component" value="Unassembled WGS sequence"/>
</dbReference>
<sequence length="135" mass="13770">MTAFNARTVVIAAAALTARRDTILGQAGLGFVESLVLRAVAAGSATPEEVAAAVVTRNVIDEAQVSAALENLTTAGLIDGAISATTKGEALNDRINAANARSSALLLDGIDERDLATVTRVLDLITERSATPVAL</sequence>
<gene>
    <name evidence="1" type="ORF">H5411_34195</name>
</gene>
<evidence type="ECO:0000313" key="1">
    <source>
        <dbReference type="EMBL" id="MBB2504183.1"/>
    </source>
</evidence>
<dbReference type="SUPFAM" id="SSF46785">
    <property type="entry name" value="Winged helix' DNA-binding domain"/>
    <property type="match status" value="1"/>
</dbReference>
<comment type="caution">
    <text evidence="1">The sequence shown here is derived from an EMBL/GenBank/DDBJ whole genome shotgun (WGS) entry which is preliminary data.</text>
</comment>
<name>A0A8E2B9M3_9PSEU</name>
<protein>
    <submittedName>
        <fullName evidence="1">Uncharacterized protein</fullName>
    </submittedName>
</protein>
<dbReference type="InterPro" id="IPR036390">
    <property type="entry name" value="WH_DNA-bd_sf"/>
</dbReference>
<accession>A0A8E2B9M3</accession>
<dbReference type="Gene3D" id="1.10.10.10">
    <property type="entry name" value="Winged helix-like DNA-binding domain superfamily/Winged helix DNA-binding domain"/>
    <property type="match status" value="1"/>
</dbReference>
<organism evidence="1 2">
    <name type="scientific">Amycolatopsis echigonensis</name>
    <dbReference type="NCBI Taxonomy" id="2576905"/>
    <lineage>
        <taxon>Bacteria</taxon>
        <taxon>Bacillati</taxon>
        <taxon>Actinomycetota</taxon>
        <taxon>Actinomycetes</taxon>
        <taxon>Pseudonocardiales</taxon>
        <taxon>Pseudonocardiaceae</taxon>
        <taxon>Amycolatopsis</taxon>
    </lineage>
</organism>